<dbReference type="SUPFAM" id="SSF110296">
    <property type="entry name" value="Oligoxyloglucan reducing end-specific cellobiohydrolase"/>
    <property type="match status" value="1"/>
</dbReference>
<dbReference type="GO" id="GO:0010411">
    <property type="term" value="P:xyloglucan metabolic process"/>
    <property type="evidence" value="ECO:0007669"/>
    <property type="project" value="TreeGrafter"/>
</dbReference>
<dbReference type="STRING" id="1122192.SAMN02745673_00313"/>
<protein>
    <recommendedName>
        <fullName evidence="3">BNR/Asp-box repeat-containing protein</fullName>
    </recommendedName>
</protein>
<gene>
    <name evidence="1" type="ORF">SAMN02745673_00313</name>
</gene>
<accession>A0A1T4KCV0</accession>
<evidence type="ECO:0000313" key="2">
    <source>
        <dbReference type="Proteomes" id="UP000190637"/>
    </source>
</evidence>
<dbReference type="Proteomes" id="UP000190637">
    <property type="component" value="Unassembled WGS sequence"/>
</dbReference>
<evidence type="ECO:0000313" key="1">
    <source>
        <dbReference type="EMBL" id="SJZ40231.1"/>
    </source>
</evidence>
<dbReference type="Gene3D" id="2.130.10.10">
    <property type="entry name" value="YVTN repeat-like/Quinoprotein amine dehydrogenase"/>
    <property type="match status" value="1"/>
</dbReference>
<dbReference type="RefSeq" id="WP_078759738.1">
    <property type="nucleotide sequence ID" value="NZ_FUWS01000001.1"/>
</dbReference>
<dbReference type="AlphaFoldDB" id="A0A1T4KCV0"/>
<dbReference type="InterPro" id="IPR015943">
    <property type="entry name" value="WD40/YVTN_repeat-like_dom_sf"/>
</dbReference>
<proteinExistence type="predicted"/>
<keyword evidence="2" id="KW-1185">Reference proteome</keyword>
<evidence type="ECO:0008006" key="3">
    <source>
        <dbReference type="Google" id="ProtNLM"/>
    </source>
</evidence>
<dbReference type="PANTHER" id="PTHR43739">
    <property type="entry name" value="XYLOGLUCANASE (EUROFUNG)"/>
    <property type="match status" value="1"/>
</dbReference>
<dbReference type="OrthoDB" id="9764804at2"/>
<reference evidence="1 2" key="1">
    <citation type="submission" date="2017-02" db="EMBL/GenBank/DDBJ databases">
        <authorList>
            <person name="Peterson S.W."/>
        </authorList>
    </citation>
    <scope>NUCLEOTIDE SEQUENCE [LARGE SCALE GENOMIC DNA]</scope>
    <source>
        <strain evidence="1 2">DSM 45154</strain>
    </source>
</reference>
<organism evidence="1 2">
    <name type="scientific">Marinactinospora thermotolerans DSM 45154</name>
    <dbReference type="NCBI Taxonomy" id="1122192"/>
    <lineage>
        <taxon>Bacteria</taxon>
        <taxon>Bacillati</taxon>
        <taxon>Actinomycetota</taxon>
        <taxon>Actinomycetes</taxon>
        <taxon>Streptosporangiales</taxon>
        <taxon>Nocardiopsidaceae</taxon>
        <taxon>Marinactinospora</taxon>
    </lineage>
</organism>
<dbReference type="InterPro" id="IPR052025">
    <property type="entry name" value="Xyloglucanase_GH74"/>
</dbReference>
<sequence length="370" mass="39749">MPFLLLIGTRKGLFTATSHDRRVWEVSGPRSVGAAAQGGSEAVYAIGVDPHDHRILVGADSPHFGPSVWFSDDLGVTWREPGRAPISFPPDSGGSLTRVWQFAFGDEPGTVYAGVEPTALFRSHDGGESFELVRALWDHPHRPGWLPGAGGAAVHTVLPGRVDAGRTERGLITVAMSTGGVYQSRDDGVTWTPASRGIRAGFLPQEYPEHGQCVHKVTVAADGVFYAQNHHGVYRSADPASGWTSITAGLPSDFGFAMVAHPHRPGTVLNFPVISEACHLPPDHRLRPYRTDDGGDLWRPAADGLPTEPYYGIVLRDAACTDGAETPGFYFGTRSGDVYARVGDDTPWRPVTAHLPDVLCVRAAHVPDRG</sequence>
<dbReference type="EMBL" id="FUWS01000001">
    <property type="protein sequence ID" value="SJZ40231.1"/>
    <property type="molecule type" value="Genomic_DNA"/>
</dbReference>
<name>A0A1T4KCV0_9ACTN</name>
<dbReference type="PANTHER" id="PTHR43739:SF5">
    <property type="entry name" value="EXO-ALPHA-SIALIDASE"/>
    <property type="match status" value="1"/>
</dbReference>
<dbReference type="CDD" id="cd15482">
    <property type="entry name" value="Sialidase_non-viral"/>
    <property type="match status" value="1"/>
</dbReference>